<gene>
    <name evidence="2" type="ORF">DPMN_178944</name>
</gene>
<feature type="signal peptide" evidence="1">
    <location>
        <begin position="1"/>
        <end position="22"/>
    </location>
</feature>
<keyword evidence="1" id="KW-0732">Signal</keyword>
<organism evidence="2 3">
    <name type="scientific">Dreissena polymorpha</name>
    <name type="common">Zebra mussel</name>
    <name type="synonym">Mytilus polymorpha</name>
    <dbReference type="NCBI Taxonomy" id="45954"/>
    <lineage>
        <taxon>Eukaryota</taxon>
        <taxon>Metazoa</taxon>
        <taxon>Spiralia</taxon>
        <taxon>Lophotrochozoa</taxon>
        <taxon>Mollusca</taxon>
        <taxon>Bivalvia</taxon>
        <taxon>Autobranchia</taxon>
        <taxon>Heteroconchia</taxon>
        <taxon>Euheterodonta</taxon>
        <taxon>Imparidentia</taxon>
        <taxon>Neoheterodontei</taxon>
        <taxon>Myida</taxon>
        <taxon>Dreissenoidea</taxon>
        <taxon>Dreissenidae</taxon>
        <taxon>Dreissena</taxon>
    </lineage>
</organism>
<reference evidence="2" key="1">
    <citation type="journal article" date="2019" name="bioRxiv">
        <title>The Genome of the Zebra Mussel, Dreissena polymorpha: A Resource for Invasive Species Research.</title>
        <authorList>
            <person name="McCartney M.A."/>
            <person name="Auch B."/>
            <person name="Kono T."/>
            <person name="Mallez S."/>
            <person name="Zhang Y."/>
            <person name="Obille A."/>
            <person name="Becker A."/>
            <person name="Abrahante J.E."/>
            <person name="Garbe J."/>
            <person name="Badalamenti J.P."/>
            <person name="Herman A."/>
            <person name="Mangelson H."/>
            <person name="Liachko I."/>
            <person name="Sullivan S."/>
            <person name="Sone E.D."/>
            <person name="Koren S."/>
            <person name="Silverstein K.A.T."/>
            <person name="Beckman K.B."/>
            <person name="Gohl D.M."/>
        </authorList>
    </citation>
    <scope>NUCLEOTIDE SEQUENCE</scope>
    <source>
        <strain evidence="2">Duluth1</strain>
        <tissue evidence="2">Whole animal</tissue>
    </source>
</reference>
<keyword evidence="3" id="KW-1185">Reference proteome</keyword>
<sequence>MTIGTTALKLFVVVETGVVVLGVELEAGDATGVTTTTEDIEIILFISGFGM</sequence>
<evidence type="ECO:0000256" key="1">
    <source>
        <dbReference type="SAM" id="SignalP"/>
    </source>
</evidence>
<dbReference type="AlphaFoldDB" id="A0A9D4EG74"/>
<protein>
    <submittedName>
        <fullName evidence="2">Uncharacterized protein</fullName>
    </submittedName>
</protein>
<comment type="caution">
    <text evidence="2">The sequence shown here is derived from an EMBL/GenBank/DDBJ whole genome shotgun (WGS) entry which is preliminary data.</text>
</comment>
<feature type="chain" id="PRO_5039490932" evidence="1">
    <location>
        <begin position="23"/>
        <end position="51"/>
    </location>
</feature>
<dbReference type="EMBL" id="JAIWYP010000009">
    <property type="protein sequence ID" value="KAH3777497.1"/>
    <property type="molecule type" value="Genomic_DNA"/>
</dbReference>
<evidence type="ECO:0000313" key="3">
    <source>
        <dbReference type="Proteomes" id="UP000828390"/>
    </source>
</evidence>
<evidence type="ECO:0000313" key="2">
    <source>
        <dbReference type="EMBL" id="KAH3777497.1"/>
    </source>
</evidence>
<name>A0A9D4EG74_DREPO</name>
<reference evidence="2" key="2">
    <citation type="submission" date="2020-11" db="EMBL/GenBank/DDBJ databases">
        <authorList>
            <person name="McCartney M.A."/>
            <person name="Auch B."/>
            <person name="Kono T."/>
            <person name="Mallez S."/>
            <person name="Becker A."/>
            <person name="Gohl D.M."/>
            <person name="Silverstein K.A.T."/>
            <person name="Koren S."/>
            <person name="Bechman K.B."/>
            <person name="Herman A."/>
            <person name="Abrahante J.E."/>
            <person name="Garbe J."/>
        </authorList>
    </citation>
    <scope>NUCLEOTIDE SEQUENCE</scope>
    <source>
        <strain evidence="2">Duluth1</strain>
        <tissue evidence="2">Whole animal</tissue>
    </source>
</reference>
<dbReference type="Proteomes" id="UP000828390">
    <property type="component" value="Unassembled WGS sequence"/>
</dbReference>
<accession>A0A9D4EG74</accession>
<proteinExistence type="predicted"/>